<keyword evidence="2" id="KW-1185">Reference proteome</keyword>
<sequence length="122" mass="14103">MIMDDINTICYNDFGIAFQWKRCAAKDFNKIQLVFKNTGLFLSQKELIQFSKNIELALNKACSHANNTEKNPSELFLLEAPNPQVSFAMNHIELWGIQDLTKKTLFLLGLDKFLVKQKVRYS</sequence>
<dbReference type="Proteomes" id="UP000746690">
    <property type="component" value="Unassembled WGS sequence"/>
</dbReference>
<comment type="caution">
    <text evidence="1">The sequence shown here is derived from an EMBL/GenBank/DDBJ whole genome shotgun (WGS) entry which is preliminary data.</text>
</comment>
<dbReference type="EMBL" id="JABBHF010000004">
    <property type="protein sequence ID" value="NMH87399.1"/>
    <property type="molecule type" value="Genomic_DNA"/>
</dbReference>
<name>A0ABX1RY28_9FLAO</name>
<accession>A0ABX1RY28</accession>
<reference evidence="1 2" key="1">
    <citation type="submission" date="2020-04" db="EMBL/GenBank/DDBJ databases">
        <title>A Flavivirga sp. nov.</title>
        <authorList>
            <person name="Sun X."/>
        </authorList>
    </citation>
    <scope>NUCLEOTIDE SEQUENCE [LARGE SCALE GENOMIC DNA]</scope>
    <source>
        <strain evidence="1 2">Y03</strain>
    </source>
</reference>
<evidence type="ECO:0000313" key="1">
    <source>
        <dbReference type="EMBL" id="NMH87399.1"/>
    </source>
</evidence>
<protein>
    <submittedName>
        <fullName evidence="1">Uncharacterized protein</fullName>
    </submittedName>
</protein>
<evidence type="ECO:0000313" key="2">
    <source>
        <dbReference type="Proteomes" id="UP000746690"/>
    </source>
</evidence>
<organism evidence="1 2">
    <name type="scientific">Flavivirga algicola</name>
    <dbReference type="NCBI Taxonomy" id="2729136"/>
    <lineage>
        <taxon>Bacteria</taxon>
        <taxon>Pseudomonadati</taxon>
        <taxon>Bacteroidota</taxon>
        <taxon>Flavobacteriia</taxon>
        <taxon>Flavobacteriales</taxon>
        <taxon>Flavobacteriaceae</taxon>
        <taxon>Flavivirga</taxon>
    </lineage>
</organism>
<gene>
    <name evidence="1" type="ORF">HHX25_07780</name>
</gene>
<proteinExistence type="predicted"/>